<evidence type="ECO:0000313" key="1">
    <source>
        <dbReference type="EMBL" id="TKR58947.1"/>
    </source>
</evidence>
<proteinExistence type="predicted"/>
<sequence>MLAAVKEVISNYCAGAAEAAGSSSSHYCWKTLVAVLLDLEARSVWRTYEGMAAMGCCVSNGVTGAGGVASADGRPQCKRDNIAGKRSFHYCCQEKLRDAAKEG</sequence>
<accession>A0A4U5LSE1</accession>
<organism evidence="1">
    <name type="scientific">Populus alba</name>
    <name type="common">White poplar</name>
    <dbReference type="NCBI Taxonomy" id="43335"/>
    <lineage>
        <taxon>Eukaryota</taxon>
        <taxon>Viridiplantae</taxon>
        <taxon>Streptophyta</taxon>
        <taxon>Embryophyta</taxon>
        <taxon>Tracheophyta</taxon>
        <taxon>Spermatophyta</taxon>
        <taxon>Magnoliopsida</taxon>
        <taxon>eudicotyledons</taxon>
        <taxon>Gunneridae</taxon>
        <taxon>Pentapetalae</taxon>
        <taxon>rosids</taxon>
        <taxon>fabids</taxon>
        <taxon>Malpighiales</taxon>
        <taxon>Salicaceae</taxon>
        <taxon>Saliceae</taxon>
        <taxon>Populus</taxon>
    </lineage>
</organism>
<dbReference type="AlphaFoldDB" id="A0A4U5LSE1"/>
<protein>
    <submittedName>
        <fullName evidence="1">Uncharacterized protein</fullName>
    </submittedName>
</protein>
<comment type="caution">
    <text evidence="1">The sequence shown here is derived from an EMBL/GenBank/DDBJ whole genome shotgun (WGS) entry which is preliminary data.</text>
</comment>
<dbReference type="EMBL" id="RCHU01001278">
    <property type="protein sequence ID" value="TKR58947.1"/>
    <property type="molecule type" value="Genomic_DNA"/>
</dbReference>
<name>A0A4U5LSE1_POPAL</name>
<reference evidence="1" key="1">
    <citation type="submission" date="2018-10" db="EMBL/GenBank/DDBJ databases">
        <title>Population genomic analysis revealed the cold adaptation of white poplar.</title>
        <authorList>
            <person name="Liu Y.-J."/>
        </authorList>
    </citation>
    <scope>NUCLEOTIDE SEQUENCE [LARGE SCALE GENOMIC DNA]</scope>
    <source>
        <strain evidence="1">PAL-ZL1</strain>
    </source>
</reference>
<gene>
    <name evidence="1" type="ORF">D5086_0000326820</name>
</gene>